<reference evidence="1 2" key="1">
    <citation type="journal article" date="2016" name="Nat. Commun.">
        <title>Thousands of microbial genomes shed light on interconnected biogeochemical processes in an aquifer system.</title>
        <authorList>
            <person name="Anantharaman K."/>
            <person name="Brown C.T."/>
            <person name="Hug L.A."/>
            <person name="Sharon I."/>
            <person name="Castelle C.J."/>
            <person name="Probst A.J."/>
            <person name="Thomas B.C."/>
            <person name="Singh A."/>
            <person name="Wilkins M.J."/>
            <person name="Karaoz U."/>
            <person name="Brodie E.L."/>
            <person name="Williams K.H."/>
            <person name="Hubbard S.S."/>
            <person name="Banfield J.F."/>
        </authorList>
    </citation>
    <scope>NUCLEOTIDE SEQUENCE [LARGE SCALE GENOMIC DNA]</scope>
</reference>
<dbReference type="EMBL" id="MEUJ01000008">
    <property type="protein sequence ID" value="OGC39443.1"/>
    <property type="molecule type" value="Genomic_DNA"/>
</dbReference>
<evidence type="ECO:0000313" key="2">
    <source>
        <dbReference type="Proteomes" id="UP000179242"/>
    </source>
</evidence>
<protein>
    <submittedName>
        <fullName evidence="1">Uncharacterized protein</fullName>
    </submittedName>
</protein>
<evidence type="ECO:0000313" key="1">
    <source>
        <dbReference type="EMBL" id="OGC39443.1"/>
    </source>
</evidence>
<dbReference type="AlphaFoldDB" id="A0A1F4U577"/>
<name>A0A1F4U577_UNCSA</name>
<accession>A0A1F4U577</accession>
<gene>
    <name evidence="1" type="ORF">A2438_07760</name>
</gene>
<proteinExistence type="predicted"/>
<organism evidence="1 2">
    <name type="scientific">candidate division WOR-1 bacterium RIFOXYC2_FULL_46_14</name>
    <dbReference type="NCBI Taxonomy" id="1802587"/>
    <lineage>
        <taxon>Bacteria</taxon>
        <taxon>Bacillati</taxon>
        <taxon>Saganbacteria</taxon>
    </lineage>
</organism>
<comment type="caution">
    <text evidence="1">The sequence shown here is derived from an EMBL/GenBank/DDBJ whole genome shotgun (WGS) entry which is preliminary data.</text>
</comment>
<sequence>MQEVEQLKTLISKTIEQLKLDLTGLTIVTEAASGNFIVTPMIAALAGAKKVIALTKDSQYGTAADVQKSTQELARELGINNTISIYSDRKKEYFEQADVATNLGFVRPIDKTIVGWLKRTAVIPLMFETFEFRSTDLDLSACQAKGISVLGTNESTNGIDIMQYLGLVVLKLISEQGIDVSQCKVVIVGDDVFGPAIVNTLIRREIQIDLIAGPLSGTKAQQLLSAADILVFADIKKRTVILGQGGELTVQQLKQLNNNIKIVHLSGGVDQAELDKYSLPYTPDKLAPIGYMSITTGCLGPQPIIELHTAGLKVGEELARARLSGLGFKESMAEALKNSVAQDFSKEQKEKYAYNK</sequence>
<dbReference type="Proteomes" id="UP000179242">
    <property type="component" value="Unassembled WGS sequence"/>
</dbReference>